<protein>
    <submittedName>
        <fullName evidence="3">Uncharacterized protein</fullName>
    </submittedName>
</protein>
<comment type="caution">
    <text evidence="3">The sequence shown here is derived from an EMBL/GenBank/DDBJ whole genome shotgun (WGS) entry which is preliminary data.</text>
</comment>
<keyword evidence="4" id="KW-1185">Reference proteome</keyword>
<accession>A0ABR0DZL0</accession>
<feature type="compositionally biased region" description="Basic residues" evidence="1">
    <location>
        <begin position="173"/>
        <end position="184"/>
    </location>
</feature>
<evidence type="ECO:0000313" key="4">
    <source>
        <dbReference type="Proteomes" id="UP001305779"/>
    </source>
</evidence>
<evidence type="ECO:0000256" key="2">
    <source>
        <dbReference type="SAM" id="SignalP"/>
    </source>
</evidence>
<name>A0ABR0DZL0_ZASCE</name>
<dbReference type="Proteomes" id="UP001305779">
    <property type="component" value="Unassembled WGS sequence"/>
</dbReference>
<organism evidence="3 4">
    <name type="scientific">Zasmidium cellare</name>
    <name type="common">Wine cellar mold</name>
    <name type="synonym">Racodium cellare</name>
    <dbReference type="NCBI Taxonomy" id="395010"/>
    <lineage>
        <taxon>Eukaryota</taxon>
        <taxon>Fungi</taxon>
        <taxon>Dikarya</taxon>
        <taxon>Ascomycota</taxon>
        <taxon>Pezizomycotina</taxon>
        <taxon>Dothideomycetes</taxon>
        <taxon>Dothideomycetidae</taxon>
        <taxon>Mycosphaerellales</taxon>
        <taxon>Mycosphaerellaceae</taxon>
        <taxon>Zasmidium</taxon>
    </lineage>
</organism>
<feature type="region of interest" description="Disordered" evidence="1">
    <location>
        <begin position="157"/>
        <end position="208"/>
    </location>
</feature>
<keyword evidence="2" id="KW-0732">Signal</keyword>
<proteinExistence type="predicted"/>
<feature type="compositionally biased region" description="Basic and acidic residues" evidence="1">
    <location>
        <begin position="119"/>
        <end position="128"/>
    </location>
</feature>
<evidence type="ECO:0000256" key="1">
    <source>
        <dbReference type="SAM" id="MobiDB-lite"/>
    </source>
</evidence>
<reference evidence="3 4" key="1">
    <citation type="journal article" date="2023" name="G3 (Bethesda)">
        <title>A chromosome-level genome assembly of Zasmidium syzygii isolated from banana leaves.</title>
        <authorList>
            <person name="van Westerhoven A.C."/>
            <person name="Mehrabi R."/>
            <person name="Talebi R."/>
            <person name="Steentjes M.B.F."/>
            <person name="Corcolon B."/>
            <person name="Chong P.A."/>
            <person name="Kema G.H.J."/>
            <person name="Seidl M.F."/>
        </authorList>
    </citation>
    <scope>NUCLEOTIDE SEQUENCE [LARGE SCALE GENOMIC DNA]</scope>
    <source>
        <strain evidence="3 4">P124</strain>
    </source>
</reference>
<evidence type="ECO:0000313" key="3">
    <source>
        <dbReference type="EMBL" id="KAK4494582.1"/>
    </source>
</evidence>
<sequence length="279" mass="31036">MKCSTSLIAIFQAGSALAALTKPTSMPSPSDSVEEWTERGEMLPQHAHTTTHKLWPAGGSLPSITPFPSNNVEEFIERGEMFPPHMYTLDHWMEPEVTSASALSTSRHHIPGPGPAPSRVEREVEGKKPSRRSLSTVYVTKPVHKSAVDPSLEIIGRAMETPAPTPVLDRREAKKPKKTKKKGDKKGDKDHHKSPKTKHPDDDEWGTPDDLCSPAWKYRFAHRWNGNKIALHRAMSKFCGNREWKGHLEDECDGYNDPDVADDEAVCTVDPKGVEVGHE</sequence>
<feature type="chain" id="PRO_5047325710" evidence="2">
    <location>
        <begin position="19"/>
        <end position="279"/>
    </location>
</feature>
<gene>
    <name evidence="3" type="ORF">PRZ48_013938</name>
</gene>
<feature type="region of interest" description="Disordered" evidence="1">
    <location>
        <begin position="100"/>
        <end position="138"/>
    </location>
</feature>
<dbReference type="EMBL" id="JAXOVC010000013">
    <property type="protein sequence ID" value="KAK4494582.1"/>
    <property type="molecule type" value="Genomic_DNA"/>
</dbReference>
<feature type="signal peptide" evidence="2">
    <location>
        <begin position="1"/>
        <end position="18"/>
    </location>
</feature>